<name>A0A2S0MLS3_9RHOB</name>
<dbReference type="RefSeq" id="WP_106471141.1">
    <property type="nucleotide sequence ID" value="NZ_CP027665.1"/>
</dbReference>
<dbReference type="EMBL" id="CP027665">
    <property type="protein sequence ID" value="AVO36826.1"/>
    <property type="molecule type" value="Genomic_DNA"/>
</dbReference>
<sequence length="134" mass="14223">MWRGLIILSLLVGACSAPGRYFADAPVRRLDVAGSVFDVRIAHGLAEAVRVNPQYAPRMGELRTRAAFAIEKASGCDVVQLGGDQAVILGRLDCGDGAAVPPLPGAVSYSCLELNSWVTSADGWSYSEFDCDAY</sequence>
<dbReference type="AlphaFoldDB" id="A0A2S0MLS3"/>
<evidence type="ECO:0008006" key="3">
    <source>
        <dbReference type="Google" id="ProtNLM"/>
    </source>
</evidence>
<dbReference type="Proteomes" id="UP000237655">
    <property type="component" value="Chromosome"/>
</dbReference>
<keyword evidence="2" id="KW-1185">Reference proteome</keyword>
<accession>A0A2S0MLS3</accession>
<gene>
    <name evidence="1" type="ORF">C6Y53_03375</name>
</gene>
<evidence type="ECO:0000313" key="1">
    <source>
        <dbReference type="EMBL" id="AVO36826.1"/>
    </source>
</evidence>
<protein>
    <recommendedName>
        <fullName evidence="3">Lipoprotein</fullName>
    </recommendedName>
</protein>
<reference evidence="2" key="1">
    <citation type="submission" date="2018-03" db="EMBL/GenBank/DDBJ databases">
        <title>Genomic analysis of the strain SH-1 isolated from shrimp intestine.</title>
        <authorList>
            <person name="Kim Y.-S."/>
            <person name="Kim S.-E."/>
            <person name="Kim K.-H."/>
        </authorList>
    </citation>
    <scope>NUCLEOTIDE SEQUENCE [LARGE SCALE GENOMIC DNA]</scope>
    <source>
        <strain evidence="2">SH-1</strain>
    </source>
</reference>
<dbReference type="KEGG" id="thas:C6Y53_03375"/>
<organism evidence="1 2">
    <name type="scientific">Pukyongiella litopenaei</name>
    <dbReference type="NCBI Taxonomy" id="2605946"/>
    <lineage>
        <taxon>Bacteria</taxon>
        <taxon>Pseudomonadati</taxon>
        <taxon>Pseudomonadota</taxon>
        <taxon>Alphaproteobacteria</taxon>
        <taxon>Rhodobacterales</taxon>
        <taxon>Paracoccaceae</taxon>
        <taxon>Pukyongiella</taxon>
    </lineage>
</organism>
<evidence type="ECO:0000313" key="2">
    <source>
        <dbReference type="Proteomes" id="UP000237655"/>
    </source>
</evidence>
<dbReference type="PROSITE" id="PS51257">
    <property type="entry name" value="PROKAR_LIPOPROTEIN"/>
    <property type="match status" value="1"/>
</dbReference>
<proteinExistence type="predicted"/>